<gene>
    <name evidence="1" type="ORF">ETD83_24330</name>
</gene>
<accession>A0A5C4J767</accession>
<evidence type="ECO:0000313" key="1">
    <source>
        <dbReference type="EMBL" id="TMQ94150.1"/>
    </source>
</evidence>
<dbReference type="OrthoDB" id="4350434at2"/>
<organism evidence="1 2">
    <name type="scientific">Actinomadura soli</name>
    <dbReference type="NCBI Taxonomy" id="2508997"/>
    <lineage>
        <taxon>Bacteria</taxon>
        <taxon>Bacillati</taxon>
        <taxon>Actinomycetota</taxon>
        <taxon>Actinomycetes</taxon>
        <taxon>Streptosporangiales</taxon>
        <taxon>Thermomonosporaceae</taxon>
        <taxon>Actinomadura</taxon>
    </lineage>
</organism>
<proteinExistence type="predicted"/>
<keyword evidence="2" id="KW-1185">Reference proteome</keyword>
<comment type="caution">
    <text evidence="1">The sequence shown here is derived from an EMBL/GenBank/DDBJ whole genome shotgun (WGS) entry which is preliminary data.</text>
</comment>
<dbReference type="EMBL" id="VCKW01000135">
    <property type="protein sequence ID" value="TMQ94150.1"/>
    <property type="molecule type" value="Genomic_DNA"/>
</dbReference>
<sequence length="289" mass="31949">MSDHDPAALTDAELDRLLLEAHDDLLRHAREHTDPTTGLLAFMDDHSDDLVILELRALTQRTQKRMPEGVPELRDALLRADLPDPYLKHLTYLMTLTQALITVSDRYPNTARAAAQDLARELGSARAIAQALGLATDLNCAHAIAGDLARDPNSTRAVARTLALFDALNRALRHAIHSVRGFDDYARVVAEVIDIDLNGRLIWTSKSVFVLVRAVTSALEAESVDLSGVNVSHLRDLDLDVLAGAVWDRATTWPANLRELVERHSEEIGEGVFRVRRGTEREPQDSVLA</sequence>
<reference evidence="1 2" key="1">
    <citation type="submission" date="2019-05" db="EMBL/GenBank/DDBJ databases">
        <title>Draft genome sequence of Actinomadura sp. 14C53.</title>
        <authorList>
            <person name="Saricaoglu S."/>
            <person name="Isik K."/>
        </authorList>
    </citation>
    <scope>NUCLEOTIDE SEQUENCE [LARGE SCALE GENOMIC DNA]</scope>
    <source>
        <strain evidence="1 2">14C53</strain>
    </source>
</reference>
<dbReference type="Proteomes" id="UP000309174">
    <property type="component" value="Unassembled WGS sequence"/>
</dbReference>
<evidence type="ECO:0000313" key="2">
    <source>
        <dbReference type="Proteomes" id="UP000309174"/>
    </source>
</evidence>
<dbReference type="RefSeq" id="WP_138647478.1">
    <property type="nucleotide sequence ID" value="NZ_VCKW01000135.1"/>
</dbReference>
<name>A0A5C4J767_9ACTN</name>
<protein>
    <submittedName>
        <fullName evidence="1">Uncharacterized protein</fullName>
    </submittedName>
</protein>
<dbReference type="AlphaFoldDB" id="A0A5C4J767"/>